<name>A0A6M9PX72_9BURK</name>
<evidence type="ECO:0000313" key="2">
    <source>
        <dbReference type="Proteomes" id="UP000500806"/>
    </source>
</evidence>
<dbReference type="Proteomes" id="UP000500806">
    <property type="component" value="Chromosome"/>
</dbReference>
<reference evidence="1 2" key="1">
    <citation type="submission" date="2018-04" db="EMBL/GenBank/DDBJ databases">
        <title>Polynucleobacter sp. LimPoW16 genome.</title>
        <authorList>
            <person name="Hahn M.W."/>
        </authorList>
    </citation>
    <scope>NUCLEOTIDE SEQUENCE [LARGE SCALE GENOMIC DNA]</scope>
    <source>
        <strain evidence="1 2">LimPoW16</strain>
    </source>
</reference>
<sequence>MDAVLTISFIKFSFNVIGLRRKNKLSQVRQGHEDHDDLEGRFVRGQFLLRIDQILKLSIPS</sequence>
<organism evidence="1 2">
    <name type="scientific">Polynucleobacter antarcticus</name>
    <dbReference type="NCBI Taxonomy" id="1743162"/>
    <lineage>
        <taxon>Bacteria</taxon>
        <taxon>Pseudomonadati</taxon>
        <taxon>Pseudomonadota</taxon>
        <taxon>Betaproteobacteria</taxon>
        <taxon>Burkholderiales</taxon>
        <taxon>Burkholderiaceae</taxon>
        <taxon>Polynucleobacter</taxon>
    </lineage>
</organism>
<keyword evidence="2" id="KW-1185">Reference proteome</keyword>
<proteinExistence type="predicted"/>
<dbReference type="EMBL" id="CP028941">
    <property type="protein sequence ID" value="QKM62426.1"/>
    <property type="molecule type" value="Genomic_DNA"/>
</dbReference>
<evidence type="ECO:0000313" key="1">
    <source>
        <dbReference type="EMBL" id="QKM62426.1"/>
    </source>
</evidence>
<protein>
    <submittedName>
        <fullName evidence="1">Uncharacterized protein</fullName>
    </submittedName>
</protein>
<dbReference type="KEGG" id="pani:DCO16_04735"/>
<dbReference type="AlphaFoldDB" id="A0A6M9PX72"/>
<accession>A0A6M9PX72</accession>
<gene>
    <name evidence="1" type="ORF">DCO16_04735</name>
</gene>